<evidence type="ECO:0000256" key="1">
    <source>
        <dbReference type="ARBA" id="ARBA00004123"/>
    </source>
</evidence>
<comment type="similarity">
    <text evidence="2 8">Belongs to the Mediator complex subunit 31 family.</text>
</comment>
<evidence type="ECO:0000256" key="3">
    <source>
        <dbReference type="ARBA" id="ARBA00019660"/>
    </source>
</evidence>
<dbReference type="Proteomes" id="UP000322873">
    <property type="component" value="Unassembled WGS sequence"/>
</dbReference>
<evidence type="ECO:0000256" key="2">
    <source>
        <dbReference type="ARBA" id="ARBA00006378"/>
    </source>
</evidence>
<evidence type="ECO:0000256" key="5">
    <source>
        <dbReference type="ARBA" id="ARBA00023159"/>
    </source>
</evidence>
<keyword evidence="10" id="KW-1185">Reference proteome</keyword>
<gene>
    <name evidence="9" type="ORF">EYC84_000904</name>
</gene>
<dbReference type="InterPro" id="IPR038089">
    <property type="entry name" value="Med31_sf"/>
</dbReference>
<dbReference type="VEuPathDB" id="FungiDB:MFRU_004g00850"/>
<comment type="subcellular location">
    <subcellularLocation>
        <location evidence="1 8">Nucleus</location>
    </subcellularLocation>
</comment>
<name>A0A5M9JIB2_MONFR</name>
<evidence type="ECO:0000313" key="9">
    <source>
        <dbReference type="EMBL" id="KAA8569238.1"/>
    </source>
</evidence>
<organism evidence="9 10">
    <name type="scientific">Monilinia fructicola</name>
    <name type="common">Brown rot fungus</name>
    <name type="synonym">Ciboria fructicola</name>
    <dbReference type="NCBI Taxonomy" id="38448"/>
    <lineage>
        <taxon>Eukaryota</taxon>
        <taxon>Fungi</taxon>
        <taxon>Dikarya</taxon>
        <taxon>Ascomycota</taxon>
        <taxon>Pezizomycotina</taxon>
        <taxon>Leotiomycetes</taxon>
        <taxon>Helotiales</taxon>
        <taxon>Sclerotiniaceae</taxon>
        <taxon>Monilinia</taxon>
    </lineage>
</organism>
<keyword evidence="7 8" id="KW-0539">Nucleus</keyword>
<dbReference type="GO" id="GO:0003712">
    <property type="term" value="F:transcription coregulator activity"/>
    <property type="evidence" value="ECO:0007669"/>
    <property type="project" value="InterPro"/>
</dbReference>
<accession>A0A5M9JIB2</accession>
<keyword evidence="5 8" id="KW-0010">Activator</keyword>
<keyword evidence="6 8" id="KW-0804">Transcription</keyword>
<evidence type="ECO:0000256" key="8">
    <source>
        <dbReference type="RuleBase" id="RU364129"/>
    </source>
</evidence>
<reference evidence="9 10" key="1">
    <citation type="submission" date="2019-06" db="EMBL/GenBank/DDBJ databases">
        <title>Genome Sequence of the Brown Rot Fungal Pathogen Monilinia fructicola.</title>
        <authorList>
            <person name="De Miccolis Angelini R.M."/>
            <person name="Landi L."/>
            <person name="Abate D."/>
            <person name="Pollastro S."/>
            <person name="Romanazzi G."/>
            <person name="Faretra F."/>
        </authorList>
    </citation>
    <scope>NUCLEOTIDE SEQUENCE [LARGE SCALE GENOMIC DNA]</scope>
    <source>
        <strain evidence="9 10">Mfrc123</strain>
    </source>
</reference>
<comment type="function">
    <text evidence="8">Component of the Mediator complex, a coactivator involved in the regulated transcription of nearly all RNA polymerase II-dependent genes. Mediator functions as a bridge to convey information from gene-specific regulatory proteins to the basal RNA polymerase II transcription machinery. Mediator is recruited to promoters by direct interactions with regulatory proteins and serves as a scaffold for the assembly of a functional preinitiation complex with RNA polymerase II and the general transcription factors.</text>
</comment>
<protein>
    <recommendedName>
        <fullName evidence="3 8">Mediator of RNA polymerase II transcription subunit 31</fullName>
    </recommendedName>
</protein>
<comment type="subunit">
    <text evidence="8">Component of the Mediator complex.</text>
</comment>
<sequence length="168" mass="19035">MGARSLTINHTFPNPHAHSPPLPSSPFLHSYNHSPSHRSLTITQFVNAISSPFYLTHLASLSSGTLLSSPAFIAYLKYLQYFTQPPYLKFLTYPGPSLKHLELLQNENFRRDCMRNDGEERDVHNEYVTDPHSVEYSDLVVGVFSWSEFDLSLFVSENAQDETAADTI</sequence>
<evidence type="ECO:0000256" key="7">
    <source>
        <dbReference type="ARBA" id="ARBA00023242"/>
    </source>
</evidence>
<dbReference type="Pfam" id="PF05669">
    <property type="entry name" value="Med31"/>
    <property type="match status" value="1"/>
</dbReference>
<evidence type="ECO:0000313" key="10">
    <source>
        <dbReference type="Proteomes" id="UP000322873"/>
    </source>
</evidence>
<dbReference type="PANTHER" id="PTHR13186">
    <property type="entry name" value="MEDIATOR OF RNA POLYMERASE II TRANSCRIPTION SUBUNIT 31"/>
    <property type="match status" value="1"/>
</dbReference>
<dbReference type="GO" id="GO:0006355">
    <property type="term" value="P:regulation of DNA-templated transcription"/>
    <property type="evidence" value="ECO:0007669"/>
    <property type="project" value="InterPro"/>
</dbReference>
<dbReference type="AlphaFoldDB" id="A0A5M9JIB2"/>
<evidence type="ECO:0000256" key="4">
    <source>
        <dbReference type="ARBA" id="ARBA00023015"/>
    </source>
</evidence>
<proteinExistence type="inferred from homology"/>
<dbReference type="GO" id="GO:0016592">
    <property type="term" value="C:mediator complex"/>
    <property type="evidence" value="ECO:0007669"/>
    <property type="project" value="InterPro"/>
</dbReference>
<dbReference type="Gene3D" id="1.10.10.1340">
    <property type="entry name" value="Mediator of RNA polymerase II, submodule Med31 (Soh1)"/>
    <property type="match status" value="1"/>
</dbReference>
<keyword evidence="4 8" id="KW-0805">Transcription regulation</keyword>
<comment type="caution">
    <text evidence="9">The sequence shown here is derived from an EMBL/GenBank/DDBJ whole genome shotgun (WGS) entry which is preliminary data.</text>
</comment>
<dbReference type="InterPro" id="IPR008831">
    <property type="entry name" value="Mediator_Med31"/>
</dbReference>
<evidence type="ECO:0000256" key="6">
    <source>
        <dbReference type="ARBA" id="ARBA00023163"/>
    </source>
</evidence>
<dbReference type="EMBL" id="VICG01000008">
    <property type="protein sequence ID" value="KAA8569238.1"/>
    <property type="molecule type" value="Genomic_DNA"/>
</dbReference>